<evidence type="ECO:0000256" key="1">
    <source>
        <dbReference type="ARBA" id="ARBA00012346"/>
    </source>
</evidence>
<evidence type="ECO:0000256" key="2">
    <source>
        <dbReference type="ARBA" id="ARBA00023239"/>
    </source>
</evidence>
<dbReference type="EC" id="4.3.2.9" evidence="1"/>
<evidence type="ECO:0000256" key="4">
    <source>
        <dbReference type="PIRSR" id="PIRSR617939-2"/>
    </source>
</evidence>
<evidence type="ECO:0000313" key="6">
    <source>
        <dbReference type="Proteomes" id="UP000825890"/>
    </source>
</evidence>
<feature type="binding site" evidence="4">
    <location>
        <position position="143"/>
    </location>
    <ligand>
        <name>substrate</name>
    </ligand>
</feature>
<dbReference type="RefSeq" id="XP_044654949.1">
    <property type="nucleotide sequence ID" value="XM_044799014.1"/>
</dbReference>
<dbReference type="InterPro" id="IPR017939">
    <property type="entry name" value="G-Glutamylcylcotransferase"/>
</dbReference>
<dbReference type="CDD" id="cd06661">
    <property type="entry name" value="GGCT_like"/>
    <property type="match status" value="1"/>
</dbReference>
<dbReference type="GeneID" id="68289373"/>
<dbReference type="InterPro" id="IPR013024">
    <property type="entry name" value="GGCT-like"/>
</dbReference>
<proteinExistence type="predicted"/>
<keyword evidence="6" id="KW-1185">Reference proteome</keyword>
<evidence type="ECO:0000313" key="5">
    <source>
        <dbReference type="EMBL" id="GIZ40462.1"/>
    </source>
</evidence>
<dbReference type="EMBL" id="BOLY01000002">
    <property type="protein sequence ID" value="GIZ40462.1"/>
    <property type="molecule type" value="Genomic_DNA"/>
</dbReference>
<dbReference type="PANTHER" id="PTHR12935">
    <property type="entry name" value="GAMMA-GLUTAMYLCYCLOTRANSFERASE"/>
    <property type="match status" value="1"/>
</dbReference>
<dbReference type="Pfam" id="PF13772">
    <property type="entry name" value="AIG2_2"/>
    <property type="match status" value="1"/>
</dbReference>
<dbReference type="PANTHER" id="PTHR12935:SF0">
    <property type="entry name" value="GAMMA-GLUTAMYLCYCLOTRANSFERASE"/>
    <property type="match status" value="1"/>
</dbReference>
<sequence>MASSSSNVWYFAFGSNMKTDVMRRRGMTILDAKRLCIPSHVLTFDVFGIPYNEPAMASIARRRSSPKDPAEDRSPAVHGIGYLLSVADFQKLVVSEGAGTAYQEVDLAAEPVSGEEEAGEVVTVRTLVSRYPFRPNPLPSQRYLDLLLQGASEHGLPTAYQNYLASLPTYRRNLSRTEELGSRFFLGLWMPIVNWTMRRIKTSTDSGNKQNTGRSVIEAPTVVWLLFRAVWLHYDYLHCWLWGHGGGRR</sequence>
<evidence type="ECO:0000256" key="3">
    <source>
        <dbReference type="PIRSR" id="PIRSR617939-1"/>
    </source>
</evidence>
<keyword evidence="2" id="KW-0456">Lyase</keyword>
<accession>A0A9P3CFK3</accession>
<organism evidence="5 6">
    <name type="scientific">Cercospora kikuchii</name>
    <dbReference type="NCBI Taxonomy" id="84275"/>
    <lineage>
        <taxon>Eukaryota</taxon>
        <taxon>Fungi</taxon>
        <taxon>Dikarya</taxon>
        <taxon>Ascomycota</taxon>
        <taxon>Pezizomycotina</taxon>
        <taxon>Dothideomycetes</taxon>
        <taxon>Dothideomycetidae</taxon>
        <taxon>Mycosphaerellales</taxon>
        <taxon>Mycosphaerellaceae</taxon>
        <taxon>Cercospora</taxon>
    </lineage>
</organism>
<protein>
    <recommendedName>
        <fullName evidence="1">gamma-glutamylcyclotransferase</fullName>
        <ecNumber evidence="1">4.3.2.9</ecNumber>
    </recommendedName>
</protein>
<name>A0A9P3CFK3_9PEZI</name>
<dbReference type="GO" id="GO:0003839">
    <property type="term" value="F:gamma-glutamylcyclotransferase activity"/>
    <property type="evidence" value="ECO:0007669"/>
    <property type="project" value="UniProtKB-EC"/>
</dbReference>
<feature type="binding site" evidence="4">
    <location>
        <begin position="10"/>
        <end position="15"/>
    </location>
    <ligand>
        <name>substrate</name>
    </ligand>
</feature>
<dbReference type="AlphaFoldDB" id="A0A9P3CFK3"/>
<dbReference type="Proteomes" id="UP000825890">
    <property type="component" value="Unassembled WGS sequence"/>
</dbReference>
<reference evidence="5 6" key="1">
    <citation type="submission" date="2021-01" db="EMBL/GenBank/DDBJ databases">
        <title>Cercospora kikuchii MAFF 305040 whole genome shotgun sequence.</title>
        <authorList>
            <person name="Kashiwa T."/>
            <person name="Suzuki T."/>
        </authorList>
    </citation>
    <scope>NUCLEOTIDE SEQUENCE [LARGE SCALE GENOMIC DNA]</scope>
    <source>
        <strain evidence="5 6">MAFF 305040</strain>
    </source>
</reference>
<feature type="active site" description="Proton acceptor" evidence="3">
    <location>
        <position position="96"/>
    </location>
</feature>
<gene>
    <name evidence="5" type="ORF">CKM354_000379800</name>
</gene>
<dbReference type="Gene3D" id="3.10.490.10">
    <property type="entry name" value="Gamma-glutamyl cyclotransferase-like"/>
    <property type="match status" value="1"/>
</dbReference>
<dbReference type="OrthoDB" id="2017317at2759"/>
<comment type="caution">
    <text evidence="5">The sequence shown here is derived from an EMBL/GenBank/DDBJ whole genome shotgun (WGS) entry which is preliminary data.</text>
</comment>